<keyword evidence="1" id="KW-0472">Membrane</keyword>
<evidence type="ECO:0000313" key="2">
    <source>
        <dbReference type="EMBL" id="VDO01708.1"/>
    </source>
</evidence>
<dbReference type="AlphaFoldDB" id="A0A0R3TFK8"/>
<name>A0A0R3TFK8_RODNA</name>
<protein>
    <submittedName>
        <fullName evidence="2 4">Uncharacterized protein</fullName>
    </submittedName>
</protein>
<accession>A0A0R3TFK8</accession>
<keyword evidence="3" id="KW-1185">Reference proteome</keyword>
<organism evidence="4">
    <name type="scientific">Rodentolepis nana</name>
    <name type="common">Dwarf tapeworm</name>
    <name type="synonym">Hymenolepis nana</name>
    <dbReference type="NCBI Taxonomy" id="102285"/>
    <lineage>
        <taxon>Eukaryota</taxon>
        <taxon>Metazoa</taxon>
        <taxon>Spiralia</taxon>
        <taxon>Lophotrochozoa</taxon>
        <taxon>Platyhelminthes</taxon>
        <taxon>Cestoda</taxon>
        <taxon>Eucestoda</taxon>
        <taxon>Cyclophyllidea</taxon>
        <taxon>Hymenolepididae</taxon>
        <taxon>Rodentolepis</taxon>
    </lineage>
</organism>
<keyword evidence="1" id="KW-1133">Transmembrane helix</keyword>
<dbReference type="EMBL" id="UZAE01005548">
    <property type="protein sequence ID" value="VDO01708.1"/>
    <property type="molecule type" value="Genomic_DNA"/>
</dbReference>
<evidence type="ECO:0000313" key="4">
    <source>
        <dbReference type="WBParaSite" id="HNAJ_0000584901-mRNA-1"/>
    </source>
</evidence>
<sequence length="103" mass="11816">MFQEPHVIRASRYEVYKLWRKSFCTSLPWSLDLGLGSPPTVGLSVLVWVMIFMVGSVLVISFGLLTFLFVLRFCLRWSPSSDNYERALLSDHENEAEADDLLT</sequence>
<proteinExistence type="predicted"/>
<reference evidence="4" key="1">
    <citation type="submission" date="2017-02" db="UniProtKB">
        <authorList>
            <consortium name="WormBaseParasite"/>
        </authorList>
    </citation>
    <scope>IDENTIFICATION</scope>
</reference>
<dbReference type="WBParaSite" id="HNAJ_0000584901-mRNA-1">
    <property type="protein sequence ID" value="HNAJ_0000584901-mRNA-1"/>
    <property type="gene ID" value="HNAJ_0000584901"/>
</dbReference>
<reference evidence="2 3" key="2">
    <citation type="submission" date="2018-11" db="EMBL/GenBank/DDBJ databases">
        <authorList>
            <consortium name="Pathogen Informatics"/>
        </authorList>
    </citation>
    <scope>NUCLEOTIDE SEQUENCE [LARGE SCALE GENOMIC DNA]</scope>
</reference>
<keyword evidence="1" id="KW-0812">Transmembrane</keyword>
<gene>
    <name evidence="2" type="ORF">HNAJ_LOCUS5848</name>
</gene>
<dbReference type="Proteomes" id="UP000278807">
    <property type="component" value="Unassembled WGS sequence"/>
</dbReference>
<evidence type="ECO:0000256" key="1">
    <source>
        <dbReference type="SAM" id="Phobius"/>
    </source>
</evidence>
<evidence type="ECO:0000313" key="3">
    <source>
        <dbReference type="Proteomes" id="UP000278807"/>
    </source>
</evidence>
<feature type="transmembrane region" description="Helical" evidence="1">
    <location>
        <begin position="45"/>
        <end position="71"/>
    </location>
</feature>